<reference evidence="2 3" key="1">
    <citation type="submission" date="2019-02" db="EMBL/GenBank/DDBJ databases">
        <title>Deep-cultivation of Planctomycetes and their phenomic and genomic characterization uncovers novel biology.</title>
        <authorList>
            <person name="Wiegand S."/>
            <person name="Jogler M."/>
            <person name="Boedeker C."/>
            <person name="Pinto D."/>
            <person name="Vollmers J."/>
            <person name="Rivas-Marin E."/>
            <person name="Kohn T."/>
            <person name="Peeters S.H."/>
            <person name="Heuer A."/>
            <person name="Rast P."/>
            <person name="Oberbeckmann S."/>
            <person name="Bunk B."/>
            <person name="Jeske O."/>
            <person name="Meyerdierks A."/>
            <person name="Storesund J.E."/>
            <person name="Kallscheuer N."/>
            <person name="Luecker S."/>
            <person name="Lage O.M."/>
            <person name="Pohl T."/>
            <person name="Merkel B.J."/>
            <person name="Hornburger P."/>
            <person name="Mueller R.-W."/>
            <person name="Bruemmer F."/>
            <person name="Labrenz M."/>
            <person name="Spormann A.M."/>
            <person name="Op den Camp H."/>
            <person name="Overmann J."/>
            <person name="Amann R."/>
            <person name="Jetten M.S.M."/>
            <person name="Mascher T."/>
            <person name="Medema M.H."/>
            <person name="Devos D.P."/>
            <person name="Kaster A.-K."/>
            <person name="Ovreas L."/>
            <person name="Rohde M."/>
            <person name="Galperin M.Y."/>
            <person name="Jogler C."/>
        </authorList>
    </citation>
    <scope>NUCLEOTIDE SEQUENCE [LARGE SCALE GENOMIC DNA]</scope>
    <source>
        <strain evidence="2 3">FF011L</strain>
    </source>
</reference>
<evidence type="ECO:0000313" key="2">
    <source>
        <dbReference type="EMBL" id="QDS93223.1"/>
    </source>
</evidence>
<gene>
    <name evidence="2" type="ORF">FF011L_19840</name>
</gene>
<dbReference type="AlphaFoldDB" id="A0A517MEC0"/>
<sequence length="249" mass="27508">MLVAFETKLVYPSPDPSSADWSPKHLAFEDVTFDSSDGTALHGWYFPHGEPERTILFFHGNAEDVSDLGNEMSSLRSEFNANVFVFDYRGYGKSEGSPTEIGVLQDGVAAQRWLAERAGIPADQIVLYGRSLGGGVAVANAATEGASALILDRTFHSMVDVAAGMYPIFPIRWLMRNRYPSHERITVYSGPLLQLHGTADEILPFESGEKLFAASRSKEKTFLRIEGLTHNVPPPPDLYSGMHRLFQTL</sequence>
<dbReference type="KEGG" id="rml:FF011L_19840"/>
<evidence type="ECO:0000259" key="1">
    <source>
        <dbReference type="Pfam" id="PF12146"/>
    </source>
</evidence>
<dbReference type="SUPFAM" id="SSF53474">
    <property type="entry name" value="alpha/beta-Hydrolases"/>
    <property type="match status" value="1"/>
</dbReference>
<feature type="domain" description="Serine aminopeptidase S33" evidence="1">
    <location>
        <begin position="50"/>
        <end position="151"/>
    </location>
</feature>
<dbReference type="EMBL" id="CP036262">
    <property type="protein sequence ID" value="QDS93223.1"/>
    <property type="molecule type" value="Genomic_DNA"/>
</dbReference>
<dbReference type="RefSeq" id="WP_218933098.1">
    <property type="nucleotide sequence ID" value="NZ_CP036262.1"/>
</dbReference>
<dbReference type="GO" id="GO:0016787">
    <property type="term" value="F:hydrolase activity"/>
    <property type="evidence" value="ECO:0007669"/>
    <property type="project" value="UniProtKB-KW"/>
</dbReference>
<dbReference type="PANTHER" id="PTHR12277">
    <property type="entry name" value="ALPHA/BETA HYDROLASE DOMAIN-CONTAINING PROTEIN"/>
    <property type="match status" value="1"/>
</dbReference>
<keyword evidence="2" id="KW-0378">Hydrolase</keyword>
<dbReference type="Pfam" id="PF12146">
    <property type="entry name" value="Hydrolase_4"/>
    <property type="match status" value="1"/>
</dbReference>
<dbReference type="PANTHER" id="PTHR12277:SF81">
    <property type="entry name" value="PROTEIN ABHD13"/>
    <property type="match status" value="1"/>
</dbReference>
<dbReference type="Proteomes" id="UP000320672">
    <property type="component" value="Chromosome"/>
</dbReference>
<organism evidence="2 3">
    <name type="scientific">Roseimaritima multifibrata</name>
    <dbReference type="NCBI Taxonomy" id="1930274"/>
    <lineage>
        <taxon>Bacteria</taxon>
        <taxon>Pseudomonadati</taxon>
        <taxon>Planctomycetota</taxon>
        <taxon>Planctomycetia</taxon>
        <taxon>Pirellulales</taxon>
        <taxon>Pirellulaceae</taxon>
        <taxon>Roseimaritima</taxon>
    </lineage>
</organism>
<proteinExistence type="predicted"/>
<evidence type="ECO:0000313" key="3">
    <source>
        <dbReference type="Proteomes" id="UP000320672"/>
    </source>
</evidence>
<name>A0A517MEC0_9BACT</name>
<protein>
    <submittedName>
        <fullName evidence="2">Alpha/beta hydrolase family protein</fullName>
    </submittedName>
</protein>
<accession>A0A517MEC0</accession>
<keyword evidence="3" id="KW-1185">Reference proteome</keyword>
<dbReference type="InterPro" id="IPR022742">
    <property type="entry name" value="Hydrolase_4"/>
</dbReference>
<dbReference type="InterPro" id="IPR029058">
    <property type="entry name" value="AB_hydrolase_fold"/>
</dbReference>
<dbReference type="Gene3D" id="3.40.50.1820">
    <property type="entry name" value="alpha/beta hydrolase"/>
    <property type="match status" value="1"/>
</dbReference>